<comment type="similarity">
    <text evidence="1">Belongs to the glycosyl hydrolases 36 family.</text>
</comment>
<reference evidence="3 4" key="1">
    <citation type="journal article" date="2023" name="Life. Sci Alliance">
        <title>Evolutionary insights into 3D genome organization and epigenetic landscape of Vigna mungo.</title>
        <authorList>
            <person name="Junaid A."/>
            <person name="Singh B."/>
            <person name="Bhatia S."/>
        </authorList>
    </citation>
    <scope>NUCLEOTIDE SEQUENCE [LARGE SCALE GENOMIC DNA]</scope>
    <source>
        <strain evidence="3">Urdbean</strain>
    </source>
</reference>
<dbReference type="PANTHER" id="PTHR31268:SF10">
    <property type="entry name" value="GALACTINOL--SUCROSE GALACTOSYLTRANSFERASE"/>
    <property type="match status" value="1"/>
</dbReference>
<gene>
    <name evidence="3" type="ORF">V8G54_007502</name>
</gene>
<dbReference type="Proteomes" id="UP001374535">
    <property type="component" value="Chromosome 2"/>
</dbReference>
<dbReference type="SUPFAM" id="SSF51445">
    <property type="entry name" value="(Trans)glycosidases"/>
    <property type="match status" value="1"/>
</dbReference>
<sequence>MTVTAAPTVKDGCLTVRRKTVLSHVPGNVVVSPVGTESAFLGSTLTVSSSRHVFDLGILQGYKLLSLFRVKIWWMIPRLGRSASDVPMETQLLLLLADEESALEDEISSDCEEPATGNNCYILFLPVLDGQFRATLQGTQSNQLQFCIESGSQSPGATGNLRDIAMDSLEKYGVGIIDPENLYDFYNDYHSYLVSCGVDGVKVDVQNLIETLGSGYGGRVSLTKRYQEALEESFKEERSSKSI</sequence>
<keyword evidence="2" id="KW-0119">Carbohydrate metabolism</keyword>
<dbReference type="AlphaFoldDB" id="A0AAQ3P1Z9"/>
<organism evidence="3 4">
    <name type="scientific">Vigna mungo</name>
    <name type="common">Black gram</name>
    <name type="synonym">Phaseolus mungo</name>
    <dbReference type="NCBI Taxonomy" id="3915"/>
    <lineage>
        <taxon>Eukaryota</taxon>
        <taxon>Viridiplantae</taxon>
        <taxon>Streptophyta</taxon>
        <taxon>Embryophyta</taxon>
        <taxon>Tracheophyta</taxon>
        <taxon>Spermatophyta</taxon>
        <taxon>Magnoliopsida</taxon>
        <taxon>eudicotyledons</taxon>
        <taxon>Gunneridae</taxon>
        <taxon>Pentapetalae</taxon>
        <taxon>rosids</taxon>
        <taxon>fabids</taxon>
        <taxon>Fabales</taxon>
        <taxon>Fabaceae</taxon>
        <taxon>Papilionoideae</taxon>
        <taxon>50 kb inversion clade</taxon>
        <taxon>NPAAA clade</taxon>
        <taxon>indigoferoid/millettioid clade</taxon>
        <taxon>Phaseoleae</taxon>
        <taxon>Vigna</taxon>
    </lineage>
</organism>
<dbReference type="InterPro" id="IPR008811">
    <property type="entry name" value="Glycosyl_hydrolases_36"/>
</dbReference>
<dbReference type="PANTHER" id="PTHR31268">
    <property type="match status" value="1"/>
</dbReference>
<dbReference type="InterPro" id="IPR017853">
    <property type="entry name" value="GH"/>
</dbReference>
<accession>A0AAQ3P1Z9</accession>
<dbReference type="EMBL" id="CP144699">
    <property type="protein sequence ID" value="WVZ20180.1"/>
    <property type="molecule type" value="Genomic_DNA"/>
</dbReference>
<name>A0AAQ3P1Z9_VIGMU</name>
<evidence type="ECO:0000256" key="1">
    <source>
        <dbReference type="ARBA" id="ARBA00007240"/>
    </source>
</evidence>
<protein>
    <submittedName>
        <fullName evidence="3">Uncharacterized protein</fullName>
    </submittedName>
</protein>
<evidence type="ECO:0000313" key="4">
    <source>
        <dbReference type="Proteomes" id="UP001374535"/>
    </source>
</evidence>
<dbReference type="Pfam" id="PF05691">
    <property type="entry name" value="Raffinose_syn"/>
    <property type="match status" value="1"/>
</dbReference>
<evidence type="ECO:0000313" key="3">
    <source>
        <dbReference type="EMBL" id="WVZ20180.1"/>
    </source>
</evidence>
<proteinExistence type="inferred from homology"/>
<keyword evidence="4" id="KW-1185">Reference proteome</keyword>
<evidence type="ECO:0000256" key="2">
    <source>
        <dbReference type="ARBA" id="ARBA00023277"/>
    </source>
</evidence>